<evidence type="ECO:0000313" key="2">
    <source>
        <dbReference type="Proteomes" id="UP000317650"/>
    </source>
</evidence>
<proteinExistence type="predicted"/>
<protein>
    <submittedName>
        <fullName evidence="1">Uncharacterized protein</fullName>
    </submittedName>
</protein>
<sequence>MMSFCWSSLRINASSLSESSKEVDLTFLKSRTDSFGATENKTRGISHSKGAISFHGFWKMLTAISKSVIQFGS</sequence>
<organism evidence="1 2">
    <name type="scientific">Musa balbisiana</name>
    <name type="common">Banana</name>
    <dbReference type="NCBI Taxonomy" id="52838"/>
    <lineage>
        <taxon>Eukaryota</taxon>
        <taxon>Viridiplantae</taxon>
        <taxon>Streptophyta</taxon>
        <taxon>Embryophyta</taxon>
        <taxon>Tracheophyta</taxon>
        <taxon>Spermatophyta</taxon>
        <taxon>Magnoliopsida</taxon>
        <taxon>Liliopsida</taxon>
        <taxon>Zingiberales</taxon>
        <taxon>Musaceae</taxon>
        <taxon>Musa</taxon>
    </lineage>
</organism>
<evidence type="ECO:0000313" key="1">
    <source>
        <dbReference type="EMBL" id="THU69184.1"/>
    </source>
</evidence>
<gene>
    <name evidence="1" type="ORF">C4D60_Mb08t11730</name>
</gene>
<accession>A0A4S8K329</accession>
<comment type="caution">
    <text evidence="1">The sequence shown here is derived from an EMBL/GenBank/DDBJ whole genome shotgun (WGS) entry which is preliminary data.</text>
</comment>
<keyword evidence="2" id="KW-1185">Reference proteome</keyword>
<dbReference type="EMBL" id="PYDT01000002">
    <property type="protein sequence ID" value="THU69184.1"/>
    <property type="molecule type" value="Genomic_DNA"/>
</dbReference>
<dbReference type="AlphaFoldDB" id="A0A4S8K329"/>
<reference evidence="1 2" key="1">
    <citation type="journal article" date="2019" name="Nat. Plants">
        <title>Genome sequencing of Musa balbisiana reveals subgenome evolution and function divergence in polyploid bananas.</title>
        <authorList>
            <person name="Yao X."/>
        </authorList>
    </citation>
    <scope>NUCLEOTIDE SEQUENCE [LARGE SCALE GENOMIC DNA]</scope>
    <source>
        <strain evidence="2">cv. DH-PKW</strain>
        <tissue evidence="1">Leaves</tissue>
    </source>
</reference>
<dbReference type="Proteomes" id="UP000317650">
    <property type="component" value="Chromosome 8"/>
</dbReference>
<name>A0A4S8K329_MUSBA</name>